<dbReference type="EMBL" id="OX459125">
    <property type="protein sequence ID" value="CAI9115398.1"/>
    <property type="molecule type" value="Genomic_DNA"/>
</dbReference>
<feature type="compositionally biased region" description="Polar residues" evidence="1">
    <location>
        <begin position="396"/>
        <end position="446"/>
    </location>
</feature>
<dbReference type="CDD" id="cd00303">
    <property type="entry name" value="retropepsin_like"/>
    <property type="match status" value="1"/>
</dbReference>
<evidence type="ECO:0000256" key="1">
    <source>
        <dbReference type="SAM" id="MobiDB-lite"/>
    </source>
</evidence>
<organism evidence="2 3">
    <name type="scientific">Oldenlandia corymbosa var. corymbosa</name>
    <dbReference type="NCBI Taxonomy" id="529605"/>
    <lineage>
        <taxon>Eukaryota</taxon>
        <taxon>Viridiplantae</taxon>
        <taxon>Streptophyta</taxon>
        <taxon>Embryophyta</taxon>
        <taxon>Tracheophyta</taxon>
        <taxon>Spermatophyta</taxon>
        <taxon>Magnoliopsida</taxon>
        <taxon>eudicotyledons</taxon>
        <taxon>Gunneridae</taxon>
        <taxon>Pentapetalae</taxon>
        <taxon>asterids</taxon>
        <taxon>lamiids</taxon>
        <taxon>Gentianales</taxon>
        <taxon>Rubiaceae</taxon>
        <taxon>Rubioideae</taxon>
        <taxon>Spermacoceae</taxon>
        <taxon>Hedyotis-Oldenlandia complex</taxon>
        <taxon>Oldenlandia</taxon>
    </lineage>
</organism>
<feature type="region of interest" description="Disordered" evidence="1">
    <location>
        <begin position="330"/>
        <end position="457"/>
    </location>
</feature>
<proteinExistence type="predicted"/>
<name>A0AAV1E7C7_OLDCO</name>
<dbReference type="Proteomes" id="UP001161247">
    <property type="component" value="Chromosome 8"/>
</dbReference>
<protein>
    <submittedName>
        <fullName evidence="2">OLC1v1016297C1</fullName>
    </submittedName>
</protein>
<reference evidence="2" key="1">
    <citation type="submission" date="2023-03" db="EMBL/GenBank/DDBJ databases">
        <authorList>
            <person name="Julca I."/>
        </authorList>
    </citation>
    <scope>NUCLEOTIDE SEQUENCE</scope>
</reference>
<evidence type="ECO:0000313" key="2">
    <source>
        <dbReference type="EMBL" id="CAI9115398.1"/>
    </source>
</evidence>
<accession>A0AAV1E7C7</accession>
<keyword evidence="3" id="KW-1185">Reference proteome</keyword>
<feature type="compositionally biased region" description="Basic and acidic residues" evidence="1">
    <location>
        <begin position="386"/>
        <end position="395"/>
    </location>
</feature>
<gene>
    <name evidence="2" type="ORF">OLC1_LOCUS21935</name>
</gene>
<sequence>MSEEIAKSKMCCPCRVIEVRVKELEALLKSSEVGDIGVHDEVVHKQLVNFMKRCFVWNKSFKTLRVESWVNSIENLFELLNVTRDSVKISIAIQETIYNRFWSSDIVYETQVELYELVQGDMDVESYIAKFEELCLNGNNNDLNEVLVNRAIWKKCNDNWRERGVALEYTPHCVESNVDHVFRTIGAIDWVDNLIVTIDGVSNINYISEEFVRVNHMEVNDLSEPYKLRWLHGGMELSVTQSVMVDLRIGDLVSSESLDIVPMKTCDVVMGLPFIKKLGMVFVGSLNVFSYRDHENRVGQKVFLLVGGPRLFPFKKRIKFVVRTWPSLEYSPTPSSGNNEVEEESLNHQQVSEESSDFPSTWNDSSDKDSNDVQGIDTSEFVPKSKRLEEIDDTHSNTGCNRSEEQVPQSSHLGNSDRGSPLSLGSTNHNFTQTPGVESSKGTDAKNTNRKQKSGPREIYAIKDVLSYRVSVQEKSEASSRIGWRSEHTLGHLPDKRGMVSSLAANRYNMREWDEKSCFVQEDVWASFKKHWESESFQKVRRMNSSNRKSSKKGPVIHTGRSVSFVEDAARLYNAKFDLRVIIGRNMFLVTSLRCMKYSHSLIPFSMISRPLLIPILKQFIKSAHSDVAVQSKKLIQDLTSKVEAYVLKMDKMQTVMEKWQKTMEMWCKQNGVPFLDLDVEDDQTLQGLNGQND</sequence>
<dbReference type="AlphaFoldDB" id="A0AAV1E7C7"/>
<feature type="compositionally biased region" description="Polar residues" evidence="1">
    <location>
        <begin position="330"/>
        <end position="339"/>
    </location>
</feature>
<feature type="compositionally biased region" description="Polar residues" evidence="1">
    <location>
        <begin position="347"/>
        <end position="364"/>
    </location>
</feature>
<evidence type="ECO:0000313" key="3">
    <source>
        <dbReference type="Proteomes" id="UP001161247"/>
    </source>
</evidence>